<dbReference type="Pfam" id="PF02578">
    <property type="entry name" value="Cu-oxidase_4"/>
    <property type="match status" value="1"/>
</dbReference>
<accession>A0A7V3E623</accession>
<dbReference type="Gene3D" id="3.60.140.10">
    <property type="entry name" value="CNF1/YfiH-like putative cysteine hydrolases"/>
    <property type="match status" value="1"/>
</dbReference>
<evidence type="ECO:0000256" key="6">
    <source>
        <dbReference type="ARBA" id="ARBA00022833"/>
    </source>
</evidence>
<dbReference type="PANTHER" id="PTHR30616">
    <property type="entry name" value="UNCHARACTERIZED PROTEIN YFIH"/>
    <property type="match status" value="1"/>
</dbReference>
<evidence type="ECO:0000256" key="10">
    <source>
        <dbReference type="RuleBase" id="RU361274"/>
    </source>
</evidence>
<keyword evidence="5" id="KW-0378">Hydrolase</keyword>
<organism evidence="11">
    <name type="scientific">Ignavibacterium album</name>
    <dbReference type="NCBI Taxonomy" id="591197"/>
    <lineage>
        <taxon>Bacteria</taxon>
        <taxon>Pseudomonadati</taxon>
        <taxon>Ignavibacteriota</taxon>
        <taxon>Ignavibacteria</taxon>
        <taxon>Ignavibacteriales</taxon>
        <taxon>Ignavibacteriaceae</taxon>
        <taxon>Ignavibacterium</taxon>
    </lineage>
</organism>
<dbReference type="EMBL" id="DSUJ01000008">
    <property type="protein sequence ID" value="HFI90560.1"/>
    <property type="molecule type" value="Genomic_DNA"/>
</dbReference>
<dbReference type="InterPro" id="IPR003730">
    <property type="entry name" value="Cu_polyphenol_OxRdtase"/>
</dbReference>
<dbReference type="AlphaFoldDB" id="A0A7V3E623"/>
<keyword evidence="3" id="KW-0808">Transferase</keyword>
<sequence length="249" mass="28198">MFVIKPYIFNRFPEIVCGFSTKIGLNRTAPYYFNLSLSVGDDERIVNENREAFFNYFGLTSVQIAFQKQVHSDIITPVEKAGVCGESDAMITDQINLGLVISAADCTSVYIYDYKKKVIAAIHSGWRGTKEQIVLKTLHKLFSDYRCEPENMFVYIGPSISQANYEVGKEVAEQFDGKYLKLINNKFFLDVAGANYDMLINNGVPKANIQKSILCTYEFGELLHSYRRDGIKSGRSFGLIALKDVKRNN</sequence>
<protein>
    <recommendedName>
        <fullName evidence="10">Purine nucleoside phosphorylase</fullName>
    </recommendedName>
</protein>
<evidence type="ECO:0000256" key="3">
    <source>
        <dbReference type="ARBA" id="ARBA00022679"/>
    </source>
</evidence>
<evidence type="ECO:0000256" key="9">
    <source>
        <dbReference type="ARBA" id="ARBA00049893"/>
    </source>
</evidence>
<evidence type="ECO:0000256" key="2">
    <source>
        <dbReference type="ARBA" id="ARBA00007353"/>
    </source>
</evidence>
<evidence type="ECO:0000256" key="1">
    <source>
        <dbReference type="ARBA" id="ARBA00000553"/>
    </source>
</evidence>
<dbReference type="GO" id="GO:0017061">
    <property type="term" value="F:S-methyl-5-thioadenosine phosphorylase activity"/>
    <property type="evidence" value="ECO:0007669"/>
    <property type="project" value="UniProtKB-EC"/>
</dbReference>
<dbReference type="GO" id="GO:0016787">
    <property type="term" value="F:hydrolase activity"/>
    <property type="evidence" value="ECO:0007669"/>
    <property type="project" value="UniProtKB-KW"/>
</dbReference>
<name>A0A7V3E623_9BACT</name>
<evidence type="ECO:0000256" key="4">
    <source>
        <dbReference type="ARBA" id="ARBA00022723"/>
    </source>
</evidence>
<keyword evidence="6" id="KW-0862">Zinc</keyword>
<dbReference type="InterPro" id="IPR038371">
    <property type="entry name" value="Cu_polyphenol_OxRdtase_sf"/>
</dbReference>
<keyword evidence="4" id="KW-0479">Metal-binding</keyword>
<comment type="catalytic activity">
    <reaction evidence="7">
        <text>adenosine + H2O + H(+) = inosine + NH4(+)</text>
        <dbReference type="Rhea" id="RHEA:24408"/>
        <dbReference type="ChEBI" id="CHEBI:15377"/>
        <dbReference type="ChEBI" id="CHEBI:15378"/>
        <dbReference type="ChEBI" id="CHEBI:16335"/>
        <dbReference type="ChEBI" id="CHEBI:17596"/>
        <dbReference type="ChEBI" id="CHEBI:28938"/>
        <dbReference type="EC" id="3.5.4.4"/>
    </reaction>
    <physiologicalReaction direction="left-to-right" evidence="7">
        <dbReference type="Rhea" id="RHEA:24409"/>
    </physiologicalReaction>
</comment>
<proteinExistence type="inferred from homology"/>
<dbReference type="NCBIfam" id="TIGR00726">
    <property type="entry name" value="peptidoglycan editing factor PgeF"/>
    <property type="match status" value="1"/>
</dbReference>
<comment type="similarity">
    <text evidence="2 10">Belongs to the purine nucleoside phosphorylase YfiH/LACC1 family.</text>
</comment>
<evidence type="ECO:0000313" key="11">
    <source>
        <dbReference type="EMBL" id="HFI90560.1"/>
    </source>
</evidence>
<dbReference type="InterPro" id="IPR011324">
    <property type="entry name" value="Cytotoxic_necrot_fac-like_cat"/>
</dbReference>
<evidence type="ECO:0000256" key="5">
    <source>
        <dbReference type="ARBA" id="ARBA00022801"/>
    </source>
</evidence>
<reference evidence="11" key="1">
    <citation type="journal article" date="2020" name="mSystems">
        <title>Genome- and Community-Level Interaction Insights into Carbon Utilization and Element Cycling Functions of Hydrothermarchaeota in Hydrothermal Sediment.</title>
        <authorList>
            <person name="Zhou Z."/>
            <person name="Liu Y."/>
            <person name="Xu W."/>
            <person name="Pan J."/>
            <person name="Luo Z.H."/>
            <person name="Li M."/>
        </authorList>
    </citation>
    <scope>NUCLEOTIDE SEQUENCE [LARGE SCALE GENOMIC DNA]</scope>
    <source>
        <strain evidence="11">SpSt-479</strain>
    </source>
</reference>
<evidence type="ECO:0000256" key="8">
    <source>
        <dbReference type="ARBA" id="ARBA00048968"/>
    </source>
</evidence>
<comment type="catalytic activity">
    <reaction evidence="8">
        <text>adenosine + phosphate = alpha-D-ribose 1-phosphate + adenine</text>
        <dbReference type="Rhea" id="RHEA:27642"/>
        <dbReference type="ChEBI" id="CHEBI:16335"/>
        <dbReference type="ChEBI" id="CHEBI:16708"/>
        <dbReference type="ChEBI" id="CHEBI:43474"/>
        <dbReference type="ChEBI" id="CHEBI:57720"/>
        <dbReference type="EC" id="2.4.2.1"/>
    </reaction>
    <physiologicalReaction direction="left-to-right" evidence="8">
        <dbReference type="Rhea" id="RHEA:27643"/>
    </physiologicalReaction>
</comment>
<dbReference type="CDD" id="cd16833">
    <property type="entry name" value="YfiH"/>
    <property type="match status" value="1"/>
</dbReference>
<dbReference type="PANTHER" id="PTHR30616:SF2">
    <property type="entry name" value="PURINE NUCLEOSIDE PHOSPHORYLASE LACC1"/>
    <property type="match status" value="1"/>
</dbReference>
<gene>
    <name evidence="11" type="primary">pgeF</name>
    <name evidence="11" type="ORF">ENS31_03390</name>
</gene>
<dbReference type="SUPFAM" id="SSF64438">
    <property type="entry name" value="CNF1/YfiH-like putative cysteine hydrolases"/>
    <property type="match status" value="1"/>
</dbReference>
<dbReference type="GO" id="GO:0005507">
    <property type="term" value="F:copper ion binding"/>
    <property type="evidence" value="ECO:0007669"/>
    <property type="project" value="TreeGrafter"/>
</dbReference>
<evidence type="ECO:0000256" key="7">
    <source>
        <dbReference type="ARBA" id="ARBA00047989"/>
    </source>
</evidence>
<comment type="caution">
    <text evidence="11">The sequence shown here is derived from an EMBL/GenBank/DDBJ whole genome shotgun (WGS) entry which is preliminary data.</text>
</comment>
<comment type="catalytic activity">
    <reaction evidence="1">
        <text>inosine + phosphate = alpha-D-ribose 1-phosphate + hypoxanthine</text>
        <dbReference type="Rhea" id="RHEA:27646"/>
        <dbReference type="ChEBI" id="CHEBI:17368"/>
        <dbReference type="ChEBI" id="CHEBI:17596"/>
        <dbReference type="ChEBI" id="CHEBI:43474"/>
        <dbReference type="ChEBI" id="CHEBI:57720"/>
        <dbReference type="EC" id="2.4.2.1"/>
    </reaction>
    <physiologicalReaction direction="left-to-right" evidence="1">
        <dbReference type="Rhea" id="RHEA:27647"/>
    </physiologicalReaction>
</comment>
<comment type="catalytic activity">
    <reaction evidence="9">
        <text>S-methyl-5'-thioadenosine + phosphate = 5-(methylsulfanyl)-alpha-D-ribose 1-phosphate + adenine</text>
        <dbReference type="Rhea" id="RHEA:11852"/>
        <dbReference type="ChEBI" id="CHEBI:16708"/>
        <dbReference type="ChEBI" id="CHEBI:17509"/>
        <dbReference type="ChEBI" id="CHEBI:43474"/>
        <dbReference type="ChEBI" id="CHEBI:58533"/>
        <dbReference type="EC" id="2.4.2.28"/>
    </reaction>
    <physiologicalReaction direction="left-to-right" evidence="9">
        <dbReference type="Rhea" id="RHEA:11853"/>
    </physiologicalReaction>
</comment>